<reference evidence="1" key="3">
    <citation type="submission" date="2025-09" db="UniProtKB">
        <authorList>
            <consortium name="Ensembl"/>
        </authorList>
    </citation>
    <scope>IDENTIFICATION</scope>
</reference>
<dbReference type="InterPro" id="IPR011990">
    <property type="entry name" value="TPR-like_helical_dom_sf"/>
</dbReference>
<evidence type="ECO:0000313" key="1">
    <source>
        <dbReference type="Ensembl" id="ENSPMRP00000016791.1"/>
    </source>
</evidence>
<dbReference type="PANTHER" id="PTHR14485:SF4">
    <property type="entry name" value="TETRATRICOPEPTIDE REPEAT PROTEIN 23-LIKE"/>
    <property type="match status" value="1"/>
</dbReference>
<dbReference type="GeneTree" id="ENSGT00530000063847"/>
<dbReference type="CTD" id="153657"/>
<sequence length="417" mass="46609">MSSDREENEMWSELLATPATKLMQAQERAERFAEEKEAHKACRELVQCTALARIVYGNGHWKLAEALANLAHGYLTLQGLPIQALHHANAAKCTIFAGGGAPPASSDEKGEFLSTLVTIYYTLGASYLMQKNGKESYCNLQKAERIMEELRGMDCRGTQTPELKVSERELLAALGRASLQQNKLELAARHFEKAIDAVISAEGEMSPELINLYQKIAQTEQAKGNHEKSMGYLLQAHSMSLALYKKSSAEVASTAWLLGKAYAATGEEKHAEAAEMYFRESLEAYKSALGTNHSRTISALEDFSKWLGRVGKRKQAYDLLKQSFISQPDPCSDFNEQAIERLYIMGCICLAEMKIREAFQLLSKCEQIQVAIYGSRHRKSKKIRELLDMLKMVPAVHEGTNMKQKRETLLCCSIPDL</sequence>
<gene>
    <name evidence="1" type="primary">TTC23L</name>
</gene>
<organism evidence="1 2">
    <name type="scientific">Podarcis muralis</name>
    <name type="common">Wall lizard</name>
    <name type="synonym">Lacerta muralis</name>
    <dbReference type="NCBI Taxonomy" id="64176"/>
    <lineage>
        <taxon>Eukaryota</taxon>
        <taxon>Metazoa</taxon>
        <taxon>Chordata</taxon>
        <taxon>Craniata</taxon>
        <taxon>Vertebrata</taxon>
        <taxon>Euteleostomi</taxon>
        <taxon>Lepidosauria</taxon>
        <taxon>Squamata</taxon>
        <taxon>Bifurcata</taxon>
        <taxon>Unidentata</taxon>
        <taxon>Episquamata</taxon>
        <taxon>Laterata</taxon>
        <taxon>Lacertibaenia</taxon>
        <taxon>Lacertidae</taxon>
        <taxon>Podarcis</taxon>
    </lineage>
</organism>
<dbReference type="KEGG" id="pmua:114606403"/>
<dbReference type="OMA" id="IDCMSLP"/>
<reference evidence="1 2" key="1">
    <citation type="journal article" date="2019" name="Proc. Natl. Acad. Sci. U.S.A.">
        <title>Regulatory changes in pterin and carotenoid genes underlie balanced color polymorphisms in the wall lizard.</title>
        <authorList>
            <person name="Andrade P."/>
            <person name="Pinho C."/>
            <person name="Perez I de Lanuza G."/>
            <person name="Afonso S."/>
            <person name="Brejcha J."/>
            <person name="Rubin C.J."/>
            <person name="Wallerman O."/>
            <person name="Pereira P."/>
            <person name="Sabatino S.J."/>
            <person name="Bellati A."/>
            <person name="Pellitteri-Rosa D."/>
            <person name="Bosakova Z."/>
            <person name="Bunikis I."/>
            <person name="Carretero M.A."/>
            <person name="Feiner N."/>
            <person name="Marsik P."/>
            <person name="Pauperio F."/>
            <person name="Salvi D."/>
            <person name="Soler L."/>
            <person name="While G.M."/>
            <person name="Uller T."/>
            <person name="Font E."/>
            <person name="Andersson L."/>
            <person name="Carneiro M."/>
        </authorList>
    </citation>
    <scope>NUCLEOTIDE SEQUENCE</scope>
</reference>
<dbReference type="RefSeq" id="XP_028604446.1">
    <property type="nucleotide sequence ID" value="XM_028748613.1"/>
</dbReference>
<name>A0A670IYA3_PODMU</name>
<dbReference type="InterPro" id="IPR042621">
    <property type="entry name" value="TTC23/TTC23L"/>
</dbReference>
<dbReference type="SUPFAM" id="SSF48452">
    <property type="entry name" value="TPR-like"/>
    <property type="match status" value="1"/>
</dbReference>
<dbReference type="Proteomes" id="UP000472272">
    <property type="component" value="Chromosome 11"/>
</dbReference>
<keyword evidence="2" id="KW-1185">Reference proteome</keyword>
<accession>A0A670IYA3</accession>
<reference evidence="1" key="2">
    <citation type="submission" date="2025-08" db="UniProtKB">
        <authorList>
            <consortium name="Ensembl"/>
        </authorList>
    </citation>
    <scope>IDENTIFICATION</scope>
</reference>
<dbReference type="RefSeq" id="XP_028604448.1">
    <property type="nucleotide sequence ID" value="XM_028748615.1"/>
</dbReference>
<dbReference type="Gene3D" id="1.25.40.10">
    <property type="entry name" value="Tetratricopeptide repeat domain"/>
    <property type="match status" value="3"/>
</dbReference>
<protein>
    <submittedName>
        <fullName evidence="1">Tetratricopeptide repeat domain 23 like</fullName>
    </submittedName>
</protein>
<proteinExistence type="predicted"/>
<dbReference type="OrthoDB" id="9986634at2759"/>
<evidence type="ECO:0000313" key="2">
    <source>
        <dbReference type="Proteomes" id="UP000472272"/>
    </source>
</evidence>
<dbReference type="RefSeq" id="XP_028604447.1">
    <property type="nucleotide sequence ID" value="XM_028748614.1"/>
</dbReference>
<dbReference type="Ensembl" id="ENSPMRT00000017897.1">
    <property type="protein sequence ID" value="ENSPMRP00000016791.1"/>
    <property type="gene ID" value="ENSPMRG00000011172.1"/>
</dbReference>
<dbReference type="PANTHER" id="PTHR14485">
    <property type="entry name" value="TETRATRICOPEPTIDE REPEAT PROTEIN 23"/>
    <property type="match status" value="1"/>
</dbReference>
<dbReference type="GeneID" id="114606403"/>
<dbReference type="AlphaFoldDB" id="A0A670IYA3"/>